<evidence type="ECO:0000313" key="9">
    <source>
        <dbReference type="Proteomes" id="UP000077755"/>
    </source>
</evidence>
<dbReference type="GO" id="GO:0005737">
    <property type="term" value="C:cytoplasm"/>
    <property type="evidence" value="ECO:0007669"/>
    <property type="project" value="UniProtKB-SubCell"/>
</dbReference>
<sequence>MNNMSTSECSSGCESGWTAYLDHTSATTAYQYDQNQWRSIGLNVDQQNPETEDLSMVSDASSGPRCMQDGDRSSAYFSASASGLEQVKKKQKSKVKDKKLQDTHLVDTASSPVAKNKFGHSTNQASMMQNQSSSATQQKGKSGLRKHFGFLKSSVSGKAASHKSAMYMSTQTIWVMVQNNHTFSGKKPGG</sequence>
<evidence type="ECO:0000256" key="1">
    <source>
        <dbReference type="ARBA" id="ARBA00004496"/>
    </source>
</evidence>
<dbReference type="GO" id="GO:0009691">
    <property type="term" value="P:cytokinin biosynthetic process"/>
    <property type="evidence" value="ECO:0007669"/>
    <property type="project" value="UniProtKB-KW"/>
</dbReference>
<evidence type="ECO:0000256" key="7">
    <source>
        <dbReference type="SAM" id="MobiDB-lite"/>
    </source>
</evidence>
<dbReference type="AlphaFoldDB" id="A0AAF0WM81"/>
<comment type="subcellular location">
    <subcellularLocation>
        <location evidence="1">Cytoplasm</location>
    </subcellularLocation>
</comment>
<accession>A0AAF0WM81</accession>
<dbReference type="PANTHER" id="PTHR33347:SF34">
    <property type="entry name" value="PROTEIN SOB FIVE-LIKE 6"/>
    <property type="match status" value="1"/>
</dbReference>
<feature type="compositionally biased region" description="Low complexity" evidence="7">
    <location>
        <begin position="122"/>
        <end position="138"/>
    </location>
</feature>
<evidence type="ECO:0000256" key="4">
    <source>
        <dbReference type="ARBA" id="ARBA00022864"/>
    </source>
</evidence>
<keyword evidence="9" id="KW-1185">Reference proteome</keyword>
<name>A0AAF0WM81_DAUCS</name>
<keyword evidence="3" id="KW-0203">Cytokinin biosynthesis</keyword>
<keyword evidence="4" id="KW-0932">Cytokinin signaling pathway</keyword>
<feature type="region of interest" description="Disordered" evidence="7">
    <location>
        <begin position="49"/>
        <end position="70"/>
    </location>
</feature>
<dbReference type="EMBL" id="CP093345">
    <property type="protein sequence ID" value="WOG91896.1"/>
    <property type="molecule type" value="Genomic_DNA"/>
</dbReference>
<evidence type="ECO:0000256" key="3">
    <source>
        <dbReference type="ARBA" id="ARBA00022712"/>
    </source>
</evidence>
<dbReference type="InterPro" id="IPR044670">
    <property type="entry name" value="SOFL"/>
</dbReference>
<evidence type="ECO:0000256" key="5">
    <source>
        <dbReference type="ARBA" id="ARBA00023242"/>
    </source>
</evidence>
<feature type="region of interest" description="Disordered" evidence="7">
    <location>
        <begin position="122"/>
        <end position="142"/>
    </location>
</feature>
<organism evidence="8 9">
    <name type="scientific">Daucus carota subsp. sativus</name>
    <name type="common">Carrot</name>
    <dbReference type="NCBI Taxonomy" id="79200"/>
    <lineage>
        <taxon>Eukaryota</taxon>
        <taxon>Viridiplantae</taxon>
        <taxon>Streptophyta</taxon>
        <taxon>Embryophyta</taxon>
        <taxon>Tracheophyta</taxon>
        <taxon>Spermatophyta</taxon>
        <taxon>Magnoliopsida</taxon>
        <taxon>eudicotyledons</taxon>
        <taxon>Gunneridae</taxon>
        <taxon>Pentapetalae</taxon>
        <taxon>asterids</taxon>
        <taxon>campanulids</taxon>
        <taxon>Apiales</taxon>
        <taxon>Apiaceae</taxon>
        <taxon>Apioideae</taxon>
        <taxon>Scandiceae</taxon>
        <taxon>Daucinae</taxon>
        <taxon>Daucus</taxon>
        <taxon>Daucus sect. Daucus</taxon>
    </lineage>
</organism>
<dbReference type="Proteomes" id="UP000077755">
    <property type="component" value="Chromosome 3"/>
</dbReference>
<keyword evidence="2" id="KW-0963">Cytoplasm</keyword>
<dbReference type="PANTHER" id="PTHR33347">
    <property type="entry name" value="OSJNBA0091C07.3 PROTEIN"/>
    <property type="match status" value="1"/>
</dbReference>
<keyword evidence="5" id="KW-0539">Nucleus</keyword>
<reference evidence="8" key="2">
    <citation type="submission" date="2022-03" db="EMBL/GenBank/DDBJ databases">
        <title>Draft title - Genomic analysis of global carrot germplasm unveils the trajectory of domestication and the origin of high carotenoid orange carrot.</title>
        <authorList>
            <person name="Iorizzo M."/>
            <person name="Ellison S."/>
            <person name="Senalik D."/>
            <person name="Macko-Podgorni A."/>
            <person name="Grzebelus D."/>
            <person name="Bostan H."/>
            <person name="Rolling W."/>
            <person name="Curaba J."/>
            <person name="Simon P."/>
        </authorList>
    </citation>
    <scope>NUCLEOTIDE SEQUENCE</scope>
    <source>
        <tissue evidence="8">Leaf</tissue>
    </source>
</reference>
<protein>
    <submittedName>
        <fullName evidence="8">Uncharacterized protein</fullName>
    </submittedName>
</protein>
<dbReference type="GO" id="GO:0009736">
    <property type="term" value="P:cytokinin-activated signaling pathway"/>
    <property type="evidence" value="ECO:0007669"/>
    <property type="project" value="UniProtKB-KW"/>
</dbReference>
<proteinExistence type="inferred from homology"/>
<evidence type="ECO:0000256" key="2">
    <source>
        <dbReference type="ARBA" id="ARBA00022490"/>
    </source>
</evidence>
<evidence type="ECO:0000256" key="6">
    <source>
        <dbReference type="ARBA" id="ARBA00024199"/>
    </source>
</evidence>
<reference evidence="8" key="1">
    <citation type="journal article" date="2016" name="Nat. Genet.">
        <title>A high-quality carrot genome assembly provides new insights into carotenoid accumulation and asterid genome evolution.</title>
        <authorList>
            <person name="Iorizzo M."/>
            <person name="Ellison S."/>
            <person name="Senalik D."/>
            <person name="Zeng P."/>
            <person name="Satapoomin P."/>
            <person name="Huang J."/>
            <person name="Bowman M."/>
            <person name="Iovene M."/>
            <person name="Sanseverino W."/>
            <person name="Cavagnaro P."/>
            <person name="Yildiz M."/>
            <person name="Macko-Podgorni A."/>
            <person name="Moranska E."/>
            <person name="Grzebelus E."/>
            <person name="Grzebelus D."/>
            <person name="Ashrafi H."/>
            <person name="Zheng Z."/>
            <person name="Cheng S."/>
            <person name="Spooner D."/>
            <person name="Van Deynze A."/>
            <person name="Simon P."/>
        </authorList>
    </citation>
    <scope>NUCLEOTIDE SEQUENCE</scope>
    <source>
        <tissue evidence="8">Leaf</tissue>
    </source>
</reference>
<comment type="similarity">
    <text evidence="6">Belongs to the SOFL plant protein family.</text>
</comment>
<gene>
    <name evidence="8" type="ORF">DCAR_0311151</name>
</gene>
<evidence type="ECO:0000313" key="8">
    <source>
        <dbReference type="EMBL" id="WOG91896.1"/>
    </source>
</evidence>